<dbReference type="Gene3D" id="3.40.50.80">
    <property type="entry name" value="Nucleotide-binding domain of ferredoxin-NADP reductase (FNR) module"/>
    <property type="match status" value="1"/>
</dbReference>
<dbReference type="InterPro" id="IPR001433">
    <property type="entry name" value="OxRdtase_FAD/NAD-bd"/>
</dbReference>
<reference evidence="5 6" key="1">
    <citation type="submission" date="2015-02" db="EMBL/GenBank/DDBJ databases">
        <title>Draft genome sequences of ten Microbacterium spp. with emphasis on heavy metal contaminated environments.</title>
        <authorList>
            <person name="Corretto E."/>
        </authorList>
    </citation>
    <scope>NUCLEOTIDE SEQUENCE [LARGE SCALE GENOMIC DNA]</scope>
    <source>
        <strain evidence="5 6">DSM 23848</strain>
    </source>
</reference>
<dbReference type="Pfam" id="PF00175">
    <property type="entry name" value="NAD_binding_1"/>
    <property type="match status" value="1"/>
</dbReference>
<dbReference type="Gene3D" id="2.40.30.10">
    <property type="entry name" value="Translation factors"/>
    <property type="match status" value="1"/>
</dbReference>
<dbReference type="EMBL" id="JYIT01000083">
    <property type="protein sequence ID" value="KJL19905.1"/>
    <property type="molecule type" value="Genomic_DNA"/>
</dbReference>
<dbReference type="InterPro" id="IPR039261">
    <property type="entry name" value="FNR_nucleotide-bd"/>
</dbReference>
<keyword evidence="5" id="KW-0560">Oxidoreductase</keyword>
<evidence type="ECO:0000256" key="2">
    <source>
        <dbReference type="ARBA" id="ARBA00022714"/>
    </source>
</evidence>
<dbReference type="InterPro" id="IPR001709">
    <property type="entry name" value="Flavoprot_Pyr_Nucl_cyt_Rdtase"/>
</dbReference>
<dbReference type="GO" id="GO:0051213">
    <property type="term" value="F:dioxygenase activity"/>
    <property type="evidence" value="ECO:0007669"/>
    <property type="project" value="UniProtKB-KW"/>
</dbReference>
<evidence type="ECO:0000256" key="3">
    <source>
        <dbReference type="ARBA" id="ARBA00023014"/>
    </source>
</evidence>
<comment type="cofactor">
    <cofactor evidence="1">
        <name>FAD</name>
        <dbReference type="ChEBI" id="CHEBI:57692"/>
    </cofactor>
</comment>
<protein>
    <submittedName>
        <fullName evidence="5">2-halobenzoate 1,2-dioxygenase electron transfer component</fullName>
    </submittedName>
</protein>
<dbReference type="PRINTS" id="PR00406">
    <property type="entry name" value="CYTB5RDTASE"/>
</dbReference>
<dbReference type="PATRIC" id="fig|582680.7.peg.3008"/>
<dbReference type="InterPro" id="IPR050415">
    <property type="entry name" value="MRET"/>
</dbReference>
<proteinExistence type="predicted"/>
<dbReference type="InterPro" id="IPR017938">
    <property type="entry name" value="Riboflavin_synthase-like_b-brl"/>
</dbReference>
<evidence type="ECO:0000259" key="4">
    <source>
        <dbReference type="PROSITE" id="PS51384"/>
    </source>
</evidence>
<dbReference type="InterPro" id="IPR017927">
    <property type="entry name" value="FAD-bd_FR_type"/>
</dbReference>
<dbReference type="AlphaFoldDB" id="A0A0F0KID8"/>
<keyword evidence="6" id="KW-1185">Reference proteome</keyword>
<dbReference type="PROSITE" id="PS51384">
    <property type="entry name" value="FAD_FR"/>
    <property type="match status" value="1"/>
</dbReference>
<evidence type="ECO:0000313" key="5">
    <source>
        <dbReference type="EMBL" id="KJL19905.1"/>
    </source>
</evidence>
<dbReference type="RefSeq" id="WP_248700482.1">
    <property type="nucleotide sequence ID" value="NZ_CP099706.1"/>
</dbReference>
<dbReference type="SUPFAM" id="SSF63380">
    <property type="entry name" value="Riboflavin synthase domain-like"/>
    <property type="match status" value="1"/>
</dbReference>
<dbReference type="PANTHER" id="PTHR47354:SF5">
    <property type="entry name" value="PROTEIN RFBI"/>
    <property type="match status" value="1"/>
</dbReference>
<organism evidence="5 6">
    <name type="scientific">Microbacterium azadirachtae</name>
    <dbReference type="NCBI Taxonomy" id="582680"/>
    <lineage>
        <taxon>Bacteria</taxon>
        <taxon>Bacillati</taxon>
        <taxon>Actinomycetota</taxon>
        <taxon>Actinomycetes</taxon>
        <taxon>Micrococcales</taxon>
        <taxon>Microbacteriaceae</taxon>
        <taxon>Microbacterium</taxon>
    </lineage>
</organism>
<comment type="caution">
    <text evidence="5">The sequence shown here is derived from an EMBL/GenBank/DDBJ whole genome shotgun (WGS) entry which is preliminary data.</text>
</comment>
<keyword evidence="5" id="KW-0223">Dioxygenase</keyword>
<evidence type="ECO:0000313" key="6">
    <source>
        <dbReference type="Proteomes" id="UP000033448"/>
    </source>
</evidence>
<feature type="domain" description="FAD-binding FR-type" evidence="4">
    <location>
        <begin position="12"/>
        <end position="113"/>
    </location>
</feature>
<keyword evidence="3" id="KW-0411">Iron-sulfur</keyword>
<keyword evidence="2" id="KW-0479">Metal-binding</keyword>
<keyword evidence="2" id="KW-0408">Iron</keyword>
<accession>A0A0F0KID8</accession>
<dbReference type="Proteomes" id="UP000033448">
    <property type="component" value="Unassembled WGS sequence"/>
</dbReference>
<dbReference type="InterPro" id="IPR008333">
    <property type="entry name" value="Cbr1-like_FAD-bd_dom"/>
</dbReference>
<dbReference type="Pfam" id="PF00970">
    <property type="entry name" value="FAD_binding_6"/>
    <property type="match status" value="1"/>
</dbReference>
<keyword evidence="2" id="KW-0001">2Fe-2S</keyword>
<gene>
    <name evidence="5" type="primary">cbdC</name>
    <name evidence="5" type="ORF">RL72_02951</name>
</gene>
<evidence type="ECO:0000256" key="1">
    <source>
        <dbReference type="ARBA" id="ARBA00001974"/>
    </source>
</evidence>
<sequence length="254" mass="27036">MSVVTERVLPRAAWHTADVVEVRRETPTAARIVLDVAGWPGNLPGQHLDVRLTAPDGYTATRSYSIASAGDGARVVLAVARVPDGEVSPFLIDELRAGDRLEVHGPLGAYFVWRAPADGGAGRPVQLIAGGSGVVPLYAIAQAHLDAADATPFRLLYSVRTPDDVFFAQELDAAAHGSVPFVADYVYTRRAPAGDDAPVGRLTRERLAAATFGPEGDPLVYVCGATAFVEQVATWLVDRGHDPRAIRTERYGGT</sequence>
<dbReference type="PANTHER" id="PTHR47354">
    <property type="entry name" value="NADH OXIDOREDUCTASE HCR"/>
    <property type="match status" value="1"/>
</dbReference>
<name>A0A0F0KID8_9MICO</name>
<dbReference type="PRINTS" id="PR00371">
    <property type="entry name" value="FPNCR"/>
</dbReference>
<dbReference type="GO" id="GO:0051537">
    <property type="term" value="F:2 iron, 2 sulfur cluster binding"/>
    <property type="evidence" value="ECO:0007669"/>
    <property type="project" value="UniProtKB-KW"/>
</dbReference>
<dbReference type="SUPFAM" id="SSF52343">
    <property type="entry name" value="Ferredoxin reductase-like, C-terminal NADP-linked domain"/>
    <property type="match status" value="1"/>
</dbReference>